<sequence>MAASESGSAQTPLGAGSTSQPKSSGPIVKHQVQVSFKKCLCFCNCVTLCANNFFIDL</sequence>
<dbReference type="Gramene" id="PRQ51809">
    <property type="protein sequence ID" value="PRQ51809"/>
    <property type="gene ID" value="RchiOBHm_Chr2g0148531"/>
</dbReference>
<keyword evidence="3" id="KW-1185">Reference proteome</keyword>
<reference evidence="2 3" key="1">
    <citation type="journal article" date="2018" name="Nat. Genet.">
        <title>The Rosa genome provides new insights in the design of modern roses.</title>
        <authorList>
            <person name="Bendahmane M."/>
        </authorList>
    </citation>
    <scope>NUCLEOTIDE SEQUENCE [LARGE SCALE GENOMIC DNA]</scope>
    <source>
        <strain evidence="3">cv. Old Blush</strain>
    </source>
</reference>
<evidence type="ECO:0000313" key="3">
    <source>
        <dbReference type="Proteomes" id="UP000238479"/>
    </source>
</evidence>
<gene>
    <name evidence="2" type="ORF">RchiOBHm_Chr2g0148531</name>
</gene>
<feature type="compositionally biased region" description="Polar residues" evidence="1">
    <location>
        <begin position="1"/>
        <end position="23"/>
    </location>
</feature>
<evidence type="ECO:0000313" key="2">
    <source>
        <dbReference type="EMBL" id="PRQ51809.1"/>
    </source>
</evidence>
<proteinExistence type="predicted"/>
<dbReference type="AlphaFoldDB" id="A0A2P6RZG2"/>
<feature type="region of interest" description="Disordered" evidence="1">
    <location>
        <begin position="1"/>
        <end position="25"/>
    </location>
</feature>
<organism evidence="2 3">
    <name type="scientific">Rosa chinensis</name>
    <name type="common">China rose</name>
    <dbReference type="NCBI Taxonomy" id="74649"/>
    <lineage>
        <taxon>Eukaryota</taxon>
        <taxon>Viridiplantae</taxon>
        <taxon>Streptophyta</taxon>
        <taxon>Embryophyta</taxon>
        <taxon>Tracheophyta</taxon>
        <taxon>Spermatophyta</taxon>
        <taxon>Magnoliopsida</taxon>
        <taxon>eudicotyledons</taxon>
        <taxon>Gunneridae</taxon>
        <taxon>Pentapetalae</taxon>
        <taxon>rosids</taxon>
        <taxon>fabids</taxon>
        <taxon>Rosales</taxon>
        <taxon>Rosaceae</taxon>
        <taxon>Rosoideae</taxon>
        <taxon>Rosoideae incertae sedis</taxon>
        <taxon>Rosa</taxon>
    </lineage>
</organism>
<accession>A0A2P6RZG2</accession>
<name>A0A2P6RZG2_ROSCH</name>
<comment type="caution">
    <text evidence="2">The sequence shown here is derived from an EMBL/GenBank/DDBJ whole genome shotgun (WGS) entry which is preliminary data.</text>
</comment>
<evidence type="ECO:0000256" key="1">
    <source>
        <dbReference type="SAM" id="MobiDB-lite"/>
    </source>
</evidence>
<dbReference type="EMBL" id="PDCK01000040">
    <property type="protein sequence ID" value="PRQ51809.1"/>
    <property type="molecule type" value="Genomic_DNA"/>
</dbReference>
<protein>
    <submittedName>
        <fullName evidence="2">Uncharacterized protein</fullName>
    </submittedName>
</protein>
<dbReference type="Proteomes" id="UP000238479">
    <property type="component" value="Chromosome 2"/>
</dbReference>